<feature type="domain" description="Nudix hydrolase" evidence="3">
    <location>
        <begin position="21"/>
        <end position="149"/>
    </location>
</feature>
<dbReference type="Pfam" id="PF00293">
    <property type="entry name" value="NUDIX"/>
    <property type="match status" value="1"/>
</dbReference>
<name>A0A4R6VSF4_9HYPH</name>
<dbReference type="InterPro" id="IPR015797">
    <property type="entry name" value="NUDIX_hydrolase-like_dom_sf"/>
</dbReference>
<dbReference type="Gene3D" id="3.90.79.10">
    <property type="entry name" value="Nucleoside Triphosphate Pyrophosphohydrolase"/>
    <property type="match status" value="1"/>
</dbReference>
<protein>
    <submittedName>
        <fullName evidence="4">ADP-ribose pyrophosphatase YjhB (NUDIX family)</fullName>
    </submittedName>
</protein>
<organism evidence="4 5">
    <name type="scientific">Maritalea mobilis</name>
    <dbReference type="NCBI Taxonomy" id="483324"/>
    <lineage>
        <taxon>Bacteria</taxon>
        <taxon>Pseudomonadati</taxon>
        <taxon>Pseudomonadota</taxon>
        <taxon>Alphaproteobacteria</taxon>
        <taxon>Hyphomicrobiales</taxon>
        <taxon>Devosiaceae</taxon>
        <taxon>Maritalea</taxon>
    </lineage>
</organism>
<evidence type="ECO:0000259" key="3">
    <source>
        <dbReference type="PROSITE" id="PS51462"/>
    </source>
</evidence>
<dbReference type="PROSITE" id="PS51462">
    <property type="entry name" value="NUDIX"/>
    <property type="match status" value="1"/>
</dbReference>
<evidence type="ECO:0000256" key="1">
    <source>
        <dbReference type="ARBA" id="ARBA00001946"/>
    </source>
</evidence>
<dbReference type="InterPro" id="IPR020476">
    <property type="entry name" value="Nudix_hydrolase"/>
</dbReference>
<gene>
    <name evidence="4" type="ORF">ATL17_0979</name>
</gene>
<dbReference type="RefSeq" id="WP_133571623.1">
    <property type="nucleotide sequence ID" value="NZ_SNYR01000001.1"/>
</dbReference>
<sequence length="157" mass="18028">MQQKLLPRWRMRIYLALVGMWRRMTIGARIMLVDGDMVLLVRQSYVRGWQFPGGGVEPGETALEAAMRECFEETGFQVKGAPKLQGVFHNDNGGLTIRDHVCFFVATEFHEAHAFTPNAEIVEMGWFHHQELPQEMNDGARRRVGEFFTATTPSDKW</sequence>
<dbReference type="EMBL" id="SNYR01000001">
    <property type="protein sequence ID" value="TDQ66973.1"/>
    <property type="molecule type" value="Genomic_DNA"/>
</dbReference>
<proteinExistence type="predicted"/>
<accession>A0A4R6VSF4</accession>
<comment type="cofactor">
    <cofactor evidence="1">
        <name>Mg(2+)</name>
        <dbReference type="ChEBI" id="CHEBI:18420"/>
    </cofactor>
</comment>
<dbReference type="OrthoDB" id="9800065at2"/>
<dbReference type="GO" id="GO:0016787">
    <property type="term" value="F:hydrolase activity"/>
    <property type="evidence" value="ECO:0007669"/>
    <property type="project" value="UniProtKB-KW"/>
</dbReference>
<evidence type="ECO:0000313" key="4">
    <source>
        <dbReference type="EMBL" id="TDQ66973.1"/>
    </source>
</evidence>
<keyword evidence="2" id="KW-0378">Hydrolase</keyword>
<comment type="caution">
    <text evidence="4">The sequence shown here is derived from an EMBL/GenBank/DDBJ whole genome shotgun (WGS) entry which is preliminary data.</text>
</comment>
<dbReference type="Proteomes" id="UP000295391">
    <property type="component" value="Unassembled WGS sequence"/>
</dbReference>
<dbReference type="PRINTS" id="PR00502">
    <property type="entry name" value="NUDIXFAMILY"/>
</dbReference>
<evidence type="ECO:0000313" key="5">
    <source>
        <dbReference type="Proteomes" id="UP000295391"/>
    </source>
</evidence>
<dbReference type="SUPFAM" id="SSF55811">
    <property type="entry name" value="Nudix"/>
    <property type="match status" value="1"/>
</dbReference>
<dbReference type="PANTHER" id="PTHR43046:SF14">
    <property type="entry name" value="MUTT_NUDIX FAMILY PROTEIN"/>
    <property type="match status" value="1"/>
</dbReference>
<dbReference type="AlphaFoldDB" id="A0A4R6VSF4"/>
<dbReference type="PANTHER" id="PTHR43046">
    <property type="entry name" value="GDP-MANNOSE MANNOSYL HYDROLASE"/>
    <property type="match status" value="1"/>
</dbReference>
<reference evidence="4 5" key="1">
    <citation type="submission" date="2019-03" db="EMBL/GenBank/DDBJ databases">
        <title>Genomic Encyclopedia of Type Strains, Phase III (KMG-III): the genomes of soil and plant-associated and newly described type strains.</title>
        <authorList>
            <person name="Whitman W."/>
        </authorList>
    </citation>
    <scope>NUCLEOTIDE SEQUENCE [LARGE SCALE GENOMIC DNA]</scope>
    <source>
        <strain evidence="4 5">CGMCC 1.7002</strain>
    </source>
</reference>
<keyword evidence="5" id="KW-1185">Reference proteome</keyword>
<dbReference type="InterPro" id="IPR000086">
    <property type="entry name" value="NUDIX_hydrolase_dom"/>
</dbReference>
<evidence type="ECO:0000256" key="2">
    <source>
        <dbReference type="ARBA" id="ARBA00022801"/>
    </source>
</evidence>